<dbReference type="Pfam" id="PF21041">
    <property type="entry name" value="XMAP215_CLASP_TOG"/>
    <property type="match status" value="1"/>
</dbReference>
<dbReference type="GO" id="GO:0015631">
    <property type="term" value="F:tubulin binding"/>
    <property type="evidence" value="ECO:0007669"/>
    <property type="project" value="InterPro"/>
</dbReference>
<evidence type="ECO:0000313" key="6">
    <source>
        <dbReference type="Proteomes" id="UP000242913"/>
    </source>
</evidence>
<proteinExistence type="predicted"/>
<dbReference type="Proteomes" id="UP000242913">
    <property type="component" value="Unassembled WGS sequence"/>
</dbReference>
<dbReference type="GO" id="GO:0000226">
    <property type="term" value="P:microtubule cytoskeleton organization"/>
    <property type="evidence" value="ECO:0007669"/>
    <property type="project" value="UniProtKB-ARBA"/>
</dbReference>
<name>A0A238C4Z0_9BILA</name>
<dbReference type="InterPro" id="IPR011989">
    <property type="entry name" value="ARM-like"/>
</dbReference>
<dbReference type="InterPro" id="IPR016024">
    <property type="entry name" value="ARM-type_fold"/>
</dbReference>
<evidence type="ECO:0000259" key="4">
    <source>
        <dbReference type="SMART" id="SM01349"/>
    </source>
</evidence>
<evidence type="ECO:0000256" key="2">
    <source>
        <dbReference type="ARBA" id="ARBA00022490"/>
    </source>
</evidence>
<protein>
    <submittedName>
        <fullName evidence="5">HEAT repeat protein</fullName>
    </submittedName>
</protein>
<dbReference type="Gene3D" id="1.25.10.10">
    <property type="entry name" value="Leucine-rich Repeat Variant"/>
    <property type="match status" value="2"/>
</dbReference>
<evidence type="ECO:0000256" key="3">
    <source>
        <dbReference type="ARBA" id="ARBA00023212"/>
    </source>
</evidence>
<dbReference type="OrthoDB" id="5870094at2759"/>
<gene>
    <name evidence="5" type="ORF">X798_00609</name>
</gene>
<keyword evidence="2" id="KW-0963">Cytoplasm</keyword>
<dbReference type="InterPro" id="IPR048491">
    <property type="entry name" value="XMAP215_CLASP_TOG"/>
</dbReference>
<evidence type="ECO:0000256" key="1">
    <source>
        <dbReference type="ARBA" id="ARBA00004245"/>
    </source>
</evidence>
<dbReference type="SUPFAM" id="SSF48371">
    <property type="entry name" value="ARM repeat"/>
    <property type="match status" value="1"/>
</dbReference>
<sequence length="575" mass="65932">MPKKNAAALTSLSLRAATKNNLAMLAPIMTDRNMTLLPPDEDIIEFLRSTDFDVRLQNNNCANSSNFLIRYGNRILSYNKKQNSKIGLKNGFQTLCRLTVWVKHDPQWFSKFVKKGDLFKQFERLLMNDRWEVQHQCIKFLHDALPTFGNLNSKILHKIKVLNQNDKYGPIEMIGYVKWCMTYLLPCIVTKLGSPKITIRRITNQMLIAYLKLQPDALNIVQKEIANFLLNDKNDVQLKDEALREIPNLMITECASQNWKILIRSLAEMMHTIPSKRHEKIVRLLAHFNVYLGTEKLQKILSELPVEQYEICRKYEQMISEISETAKESLKNKEKISPSIDVELRFRFGIIPMLTSTMLSNETDPTSRIVALEQVREIMNGIKLEDSRKFATHLHSYLLTLGNVLDDLNFKVVALCLDVLRLTLEKVGPLLAPYIQQIVGLISKHFGNQKSVIKQQIMAICMITMRNCSPKSVISCLCVYSEHRSSRIREEILNIMTAALLTFDSRSINLKAIADVVVPLLADQKRRVRLAAFELFAVFAHLSSSSIKRLLKSVSNLEQKHRAYGLLNAVKTTTN</sequence>
<keyword evidence="3" id="KW-0206">Cytoskeleton</keyword>
<organism evidence="5 6">
    <name type="scientific">Onchocerca flexuosa</name>
    <dbReference type="NCBI Taxonomy" id="387005"/>
    <lineage>
        <taxon>Eukaryota</taxon>
        <taxon>Metazoa</taxon>
        <taxon>Ecdysozoa</taxon>
        <taxon>Nematoda</taxon>
        <taxon>Chromadorea</taxon>
        <taxon>Rhabditida</taxon>
        <taxon>Spirurina</taxon>
        <taxon>Spiruromorpha</taxon>
        <taxon>Filarioidea</taxon>
        <taxon>Onchocercidae</taxon>
        <taxon>Onchocerca</taxon>
    </lineage>
</organism>
<keyword evidence="6" id="KW-1185">Reference proteome</keyword>
<dbReference type="AlphaFoldDB" id="A0A238C4Z0"/>
<comment type="subcellular location">
    <subcellularLocation>
        <location evidence="1">Cytoplasm</location>
        <location evidence="1">Cytoskeleton</location>
    </subcellularLocation>
</comment>
<dbReference type="GO" id="GO:0005856">
    <property type="term" value="C:cytoskeleton"/>
    <property type="evidence" value="ECO:0007669"/>
    <property type="project" value="UniProtKB-SubCell"/>
</dbReference>
<dbReference type="SMART" id="SM01349">
    <property type="entry name" value="TOG"/>
    <property type="match status" value="1"/>
</dbReference>
<accession>A0A238C4Z0</accession>
<feature type="domain" description="TOG" evidence="4">
    <location>
        <begin position="343"/>
        <end position="563"/>
    </location>
</feature>
<evidence type="ECO:0000313" key="5">
    <source>
        <dbReference type="EMBL" id="OZC12090.1"/>
    </source>
</evidence>
<reference evidence="5 6" key="1">
    <citation type="submission" date="2015-12" db="EMBL/GenBank/DDBJ databases">
        <title>Draft genome of the nematode, Onchocerca flexuosa.</title>
        <authorList>
            <person name="Mitreva M."/>
        </authorList>
    </citation>
    <scope>NUCLEOTIDE SEQUENCE [LARGE SCALE GENOMIC DNA]</scope>
    <source>
        <strain evidence="5">Red Deer</strain>
    </source>
</reference>
<dbReference type="InterPro" id="IPR034085">
    <property type="entry name" value="TOG"/>
</dbReference>
<dbReference type="EMBL" id="KZ269978">
    <property type="protein sequence ID" value="OZC12090.1"/>
    <property type="molecule type" value="Genomic_DNA"/>
</dbReference>